<gene>
    <name evidence="1" type="ORF">SAMN05421761_1276</name>
</gene>
<dbReference type="OrthoDB" id="2972467at2"/>
<evidence type="ECO:0000313" key="1">
    <source>
        <dbReference type="EMBL" id="SIT17313.1"/>
    </source>
</evidence>
<keyword evidence="2" id="KW-1185">Reference proteome</keyword>
<protein>
    <submittedName>
        <fullName evidence="1">Uncharacterized protein</fullName>
    </submittedName>
</protein>
<reference evidence="2" key="1">
    <citation type="submission" date="2017-01" db="EMBL/GenBank/DDBJ databases">
        <authorList>
            <person name="Varghese N."/>
            <person name="Submissions S."/>
        </authorList>
    </citation>
    <scope>NUCLEOTIDE SEQUENCE [LARGE SCALE GENOMIC DNA]</scope>
    <source>
        <strain evidence="2">DSM 46698</strain>
    </source>
</reference>
<proteinExistence type="predicted"/>
<dbReference type="Proteomes" id="UP000186026">
    <property type="component" value="Unassembled WGS sequence"/>
</dbReference>
<evidence type="ECO:0000313" key="2">
    <source>
        <dbReference type="Proteomes" id="UP000186026"/>
    </source>
</evidence>
<dbReference type="STRING" id="529505.SAMN05421761_1276"/>
<organism evidence="1 2">
    <name type="scientific">Belliella pelovolcani</name>
    <dbReference type="NCBI Taxonomy" id="529505"/>
    <lineage>
        <taxon>Bacteria</taxon>
        <taxon>Pseudomonadati</taxon>
        <taxon>Bacteroidota</taxon>
        <taxon>Cytophagia</taxon>
        <taxon>Cytophagales</taxon>
        <taxon>Cyclobacteriaceae</taxon>
        <taxon>Belliella</taxon>
    </lineage>
</organism>
<accession>A0A1N7Q354</accession>
<dbReference type="AlphaFoldDB" id="A0A1N7Q354"/>
<dbReference type="EMBL" id="FTOP01000027">
    <property type="protein sequence ID" value="SIT17313.1"/>
    <property type="molecule type" value="Genomic_DNA"/>
</dbReference>
<sequence>MSPSLIPPDGGPTWDIDVHTNLNINVADAENGNQILSIVGQISGDQFPNAEGFVTDNDKNSIFLGAFQSKAGPNKGPFVTLMGDKKKPMFDVNISIMVNQDGIFQGVMENGKLIGIDDWNKRFTND</sequence>
<name>A0A1N7Q354_9BACT</name>
<dbReference type="RefSeq" id="WP_076503098.1">
    <property type="nucleotide sequence ID" value="NZ_FTOP01000027.1"/>
</dbReference>